<organism evidence="1">
    <name type="scientific">Rhizophagus irregularis (strain DAOM 181602 / DAOM 197198 / MUCL 43194)</name>
    <name type="common">Arbuscular mycorrhizal fungus</name>
    <name type="synonym">Glomus intraradices</name>
    <dbReference type="NCBI Taxonomy" id="747089"/>
    <lineage>
        <taxon>Eukaryota</taxon>
        <taxon>Fungi</taxon>
        <taxon>Fungi incertae sedis</taxon>
        <taxon>Mucoromycota</taxon>
        <taxon>Glomeromycotina</taxon>
        <taxon>Glomeromycetes</taxon>
        <taxon>Glomerales</taxon>
        <taxon>Glomeraceae</taxon>
        <taxon>Rhizophagus</taxon>
    </lineage>
</organism>
<evidence type="ECO:0000313" key="1">
    <source>
        <dbReference type="EMBL" id="ESA03365.1"/>
    </source>
</evidence>
<protein>
    <submittedName>
        <fullName evidence="1">Uncharacterized protein</fullName>
    </submittedName>
</protein>
<gene>
    <name evidence="1" type="ORF">GLOINDRAFT_5611</name>
</gene>
<name>U9T5C8_RHIID</name>
<proteinExistence type="predicted"/>
<sequence>MPVGVSESLPEHQSIGVKVVLLKIVDEVFCNEAFIVNSFHFSSLCTFSPTSSLFCLHVKDFCQSSK</sequence>
<reference evidence="1" key="1">
    <citation type="submission" date="2013-07" db="EMBL/GenBank/DDBJ databases">
        <title>The genome of an arbuscular mycorrhizal fungus provides insights into the evolution of the oldest plant symbiosis.</title>
        <authorList>
            <consortium name="DOE Joint Genome Institute"/>
            <person name="Tisserant E."/>
            <person name="Malbreil M."/>
            <person name="Kuo A."/>
            <person name="Kohler A."/>
            <person name="Symeonidi A."/>
            <person name="Balestrini R."/>
            <person name="Charron P."/>
            <person name="Duensing N."/>
            <person name="Frei-dit-Frey N."/>
            <person name="Gianinazzi-Pearson V."/>
            <person name="Gilbert B."/>
            <person name="Handa Y."/>
            <person name="Hijri M."/>
            <person name="Kaul R."/>
            <person name="Kawaguchi M."/>
            <person name="Krajinski F."/>
            <person name="Lammers P."/>
            <person name="Lapierre D."/>
            <person name="Masclaux F.G."/>
            <person name="Murat C."/>
            <person name="Morin E."/>
            <person name="Ndikumana S."/>
            <person name="Pagni M."/>
            <person name="Petitpierre D."/>
            <person name="Requena N."/>
            <person name="Rosikiewicz P."/>
            <person name="Riley R."/>
            <person name="Saito K."/>
            <person name="San Clemente H."/>
            <person name="Shapiro H."/>
            <person name="van Tuinen D."/>
            <person name="Becard G."/>
            <person name="Bonfante P."/>
            <person name="Paszkowski U."/>
            <person name="Shachar-Hill Y."/>
            <person name="Young J.P."/>
            <person name="Sanders I.R."/>
            <person name="Henrissat B."/>
            <person name="Rensing S.A."/>
            <person name="Grigoriev I.V."/>
            <person name="Corradi N."/>
            <person name="Roux C."/>
            <person name="Martin F."/>
        </authorList>
    </citation>
    <scope>NUCLEOTIDE SEQUENCE</scope>
    <source>
        <strain evidence="1">DAOM 197198</strain>
    </source>
</reference>
<dbReference type="HOGENOM" id="CLU_2832489_0_0_1"/>
<accession>U9T5C8</accession>
<dbReference type="AlphaFoldDB" id="U9T5C8"/>
<dbReference type="EMBL" id="KI295065">
    <property type="protein sequence ID" value="ESA03365.1"/>
    <property type="molecule type" value="Genomic_DNA"/>
</dbReference>